<dbReference type="GO" id="GO:0016020">
    <property type="term" value="C:membrane"/>
    <property type="evidence" value="ECO:0007669"/>
    <property type="project" value="InterPro"/>
</dbReference>
<evidence type="ECO:0000313" key="3">
    <source>
        <dbReference type="EMBL" id="KPM38856.1"/>
    </source>
</evidence>
<evidence type="ECO:0000256" key="2">
    <source>
        <dbReference type="SAM" id="Phobius"/>
    </source>
</evidence>
<evidence type="ECO:0000313" key="4">
    <source>
        <dbReference type="Proteomes" id="UP000050424"/>
    </source>
</evidence>
<feature type="transmembrane region" description="Helical" evidence="2">
    <location>
        <begin position="12"/>
        <end position="30"/>
    </location>
</feature>
<dbReference type="OrthoDB" id="4839871at2759"/>
<comment type="caution">
    <text evidence="3">The sequence shown here is derived from an EMBL/GenBank/DDBJ whole genome shotgun (WGS) entry which is preliminary data.</text>
</comment>
<keyword evidence="4" id="KW-1185">Reference proteome</keyword>
<keyword evidence="2" id="KW-0812">Transmembrane</keyword>
<reference evidence="3 4" key="1">
    <citation type="submission" date="2015-09" db="EMBL/GenBank/DDBJ databases">
        <title>Draft genome of a European isolate of the apple canker pathogen Neonectria ditissima.</title>
        <authorList>
            <person name="Gomez-Cortecero A."/>
            <person name="Harrison R.J."/>
            <person name="Armitage A.D."/>
        </authorList>
    </citation>
    <scope>NUCLEOTIDE SEQUENCE [LARGE SCALE GENOMIC DNA]</scope>
    <source>
        <strain evidence="3 4">R09/05</strain>
    </source>
</reference>
<dbReference type="Pfam" id="PF12351">
    <property type="entry name" value="Fig1"/>
    <property type="match status" value="1"/>
</dbReference>
<feature type="transmembrane region" description="Helical" evidence="2">
    <location>
        <begin position="131"/>
        <end position="153"/>
    </location>
</feature>
<proteinExistence type="predicted"/>
<keyword evidence="2" id="KW-1133">Transmembrane helix</keyword>
<organism evidence="3 4">
    <name type="scientific">Neonectria ditissima</name>
    <dbReference type="NCBI Taxonomy" id="78410"/>
    <lineage>
        <taxon>Eukaryota</taxon>
        <taxon>Fungi</taxon>
        <taxon>Dikarya</taxon>
        <taxon>Ascomycota</taxon>
        <taxon>Pezizomycotina</taxon>
        <taxon>Sordariomycetes</taxon>
        <taxon>Hypocreomycetidae</taxon>
        <taxon>Hypocreales</taxon>
        <taxon>Nectriaceae</taxon>
        <taxon>Neonectria</taxon>
    </lineage>
</organism>
<accession>A0A0P7B9J1</accession>
<sequence length="295" mass="32175">MNQKLARGLGFGSYFFWLAAIVLYGVATFSPNTYIVRLSTGNSTESVKLDLGYLQLCVSDPLPAGSTKESSSQCHLFPTFNADKTPKELATDWIEDLDLASPPPDQYSTDVGSLLDVARSLRINMFIGTDLIAAFVLLVIGGLVLLVPVFFNFTYRRKICYVLMMISTLILGFGFMVAGAAVFTAYRAQSLLDSENPLTAALDANAISIAKGSVLRQVIRAGLILNGIFLVLIAITAFVRHKFGGKAPVHSGRPRFEQIPQHLPLYEPPTRKAPKADGKKPKKEKKTKKGTASRT</sequence>
<keyword evidence="2" id="KW-0472">Membrane</keyword>
<protein>
    <submittedName>
        <fullName evidence="3">Uncharacterized protein</fullName>
    </submittedName>
</protein>
<evidence type="ECO:0000256" key="1">
    <source>
        <dbReference type="SAM" id="MobiDB-lite"/>
    </source>
</evidence>
<feature type="transmembrane region" description="Helical" evidence="2">
    <location>
        <begin position="218"/>
        <end position="239"/>
    </location>
</feature>
<feature type="transmembrane region" description="Helical" evidence="2">
    <location>
        <begin position="160"/>
        <end position="186"/>
    </location>
</feature>
<name>A0A0P7B9J1_9HYPO</name>
<feature type="region of interest" description="Disordered" evidence="1">
    <location>
        <begin position="259"/>
        <end position="295"/>
    </location>
</feature>
<dbReference type="AlphaFoldDB" id="A0A0P7B9J1"/>
<feature type="compositionally biased region" description="Basic residues" evidence="1">
    <location>
        <begin position="280"/>
        <end position="295"/>
    </location>
</feature>
<dbReference type="Proteomes" id="UP000050424">
    <property type="component" value="Unassembled WGS sequence"/>
</dbReference>
<dbReference type="InterPro" id="IPR033481">
    <property type="entry name" value="Dni1/Fig1"/>
</dbReference>
<gene>
    <name evidence="3" type="ORF">AK830_g7712</name>
</gene>
<dbReference type="EMBL" id="LKCW01000122">
    <property type="protein sequence ID" value="KPM38856.1"/>
    <property type="molecule type" value="Genomic_DNA"/>
</dbReference>